<dbReference type="Proteomes" id="UP001472866">
    <property type="component" value="Chromosome 12"/>
</dbReference>
<reference evidence="1 2" key="1">
    <citation type="submission" date="2024-03" db="EMBL/GenBank/DDBJ databases">
        <title>Complete genome sequence of the green alga Chloropicon roscoffensis RCC1871.</title>
        <authorList>
            <person name="Lemieux C."/>
            <person name="Pombert J.-F."/>
            <person name="Otis C."/>
            <person name="Turmel M."/>
        </authorList>
    </citation>
    <scope>NUCLEOTIDE SEQUENCE [LARGE SCALE GENOMIC DNA]</scope>
    <source>
        <strain evidence="1 2">RCC1871</strain>
    </source>
</reference>
<sequence length="138" mass="15282">MLFELGDQLLAVVLGLLNDKRDLVSLSLTCKKLRDRIALRVAASRLSDAKSYNWVWDDTKFLRLKGQWNLSLDSITFAYDHRYAAGLLYLSAFEGSRETLEWVRSRAPTGYANSMEASGPWGGARRAGGLAAGARRGA</sequence>
<dbReference type="AlphaFoldDB" id="A0AAX4PHI3"/>
<proteinExistence type="predicted"/>
<dbReference type="EMBL" id="CP151512">
    <property type="protein sequence ID" value="WZN65516.1"/>
    <property type="molecule type" value="Genomic_DNA"/>
</dbReference>
<evidence type="ECO:0000313" key="1">
    <source>
        <dbReference type="EMBL" id="WZN65516.1"/>
    </source>
</evidence>
<protein>
    <recommendedName>
        <fullName evidence="3">F-box domain-containing protein</fullName>
    </recommendedName>
</protein>
<accession>A0AAX4PHI3</accession>
<organism evidence="1 2">
    <name type="scientific">Chloropicon roscoffensis</name>
    <dbReference type="NCBI Taxonomy" id="1461544"/>
    <lineage>
        <taxon>Eukaryota</taxon>
        <taxon>Viridiplantae</taxon>
        <taxon>Chlorophyta</taxon>
        <taxon>Chloropicophyceae</taxon>
        <taxon>Chloropicales</taxon>
        <taxon>Chloropicaceae</taxon>
        <taxon>Chloropicon</taxon>
    </lineage>
</organism>
<name>A0AAX4PHI3_9CHLO</name>
<gene>
    <name evidence="1" type="ORF">HKI87_12g70750</name>
</gene>
<evidence type="ECO:0000313" key="2">
    <source>
        <dbReference type="Proteomes" id="UP001472866"/>
    </source>
</evidence>
<evidence type="ECO:0008006" key="3">
    <source>
        <dbReference type="Google" id="ProtNLM"/>
    </source>
</evidence>
<keyword evidence="2" id="KW-1185">Reference proteome</keyword>